<evidence type="ECO:0000256" key="4">
    <source>
        <dbReference type="ARBA" id="ARBA00022692"/>
    </source>
</evidence>
<dbReference type="GO" id="GO:0033627">
    <property type="term" value="P:cell adhesion mediated by integrin"/>
    <property type="evidence" value="ECO:0007669"/>
    <property type="project" value="TreeGrafter"/>
</dbReference>
<evidence type="ECO:0000256" key="12">
    <source>
        <dbReference type="SAM" id="MobiDB-lite"/>
    </source>
</evidence>
<dbReference type="InterPro" id="IPR012896">
    <property type="entry name" value="Integrin_bsu_tail"/>
</dbReference>
<dbReference type="InterPro" id="IPR036349">
    <property type="entry name" value="Integrin_bsu_tail_dom_sf"/>
</dbReference>
<accession>A0A423TGV2</accession>
<evidence type="ECO:0000259" key="14">
    <source>
        <dbReference type="SMART" id="SM01242"/>
    </source>
</evidence>
<dbReference type="Gene3D" id="2.10.25.10">
    <property type="entry name" value="Laminin"/>
    <property type="match status" value="3"/>
</dbReference>
<dbReference type="InterPro" id="IPR013111">
    <property type="entry name" value="EGF_extracell"/>
</dbReference>
<comment type="caution">
    <text evidence="15">The sequence shown here is derived from an EMBL/GenBank/DDBJ whole genome shotgun (WGS) entry which is preliminary data.</text>
</comment>
<dbReference type="GO" id="GO:0005178">
    <property type="term" value="F:integrin binding"/>
    <property type="evidence" value="ECO:0007669"/>
    <property type="project" value="TreeGrafter"/>
</dbReference>
<dbReference type="OrthoDB" id="410592at2759"/>
<evidence type="ECO:0000256" key="9">
    <source>
        <dbReference type="ARBA" id="ARBA00023136"/>
    </source>
</evidence>
<dbReference type="STRING" id="6689.A0A423TGV2"/>
<name>A0A423TGV2_PENVA</name>
<feature type="signal peptide" evidence="13">
    <location>
        <begin position="1"/>
        <end position="20"/>
    </location>
</feature>
<keyword evidence="8 15" id="KW-0401">Integrin</keyword>
<dbReference type="GO" id="GO:0007160">
    <property type="term" value="P:cell-matrix adhesion"/>
    <property type="evidence" value="ECO:0007669"/>
    <property type="project" value="TreeGrafter"/>
</dbReference>
<dbReference type="SMART" id="SM01242">
    <property type="entry name" value="Integrin_B_tail"/>
    <property type="match status" value="1"/>
</dbReference>
<evidence type="ECO:0000256" key="10">
    <source>
        <dbReference type="ARBA" id="ARBA00023157"/>
    </source>
</evidence>
<dbReference type="GO" id="GO:0098609">
    <property type="term" value="P:cell-cell adhesion"/>
    <property type="evidence" value="ECO:0007669"/>
    <property type="project" value="TreeGrafter"/>
</dbReference>
<evidence type="ECO:0000256" key="5">
    <source>
        <dbReference type="ARBA" id="ARBA00022729"/>
    </source>
</evidence>
<keyword evidence="16" id="KW-1185">Reference proteome</keyword>
<evidence type="ECO:0000256" key="6">
    <source>
        <dbReference type="ARBA" id="ARBA00022737"/>
    </source>
</evidence>
<evidence type="ECO:0000256" key="2">
    <source>
        <dbReference type="ARBA" id="ARBA00007449"/>
    </source>
</evidence>
<keyword evidence="3" id="KW-1003">Cell membrane</keyword>
<dbReference type="InterPro" id="IPR057243">
    <property type="entry name" value="Integrin_I-EGF_CS"/>
</dbReference>
<evidence type="ECO:0000256" key="7">
    <source>
        <dbReference type="ARBA" id="ARBA00022989"/>
    </source>
</evidence>
<evidence type="ECO:0000313" key="15">
    <source>
        <dbReference type="EMBL" id="ROT75678.1"/>
    </source>
</evidence>
<dbReference type="PROSITE" id="PS51257">
    <property type="entry name" value="PROKAR_LIPOPROTEIN"/>
    <property type="match status" value="1"/>
</dbReference>
<dbReference type="GO" id="GO:0016477">
    <property type="term" value="P:cell migration"/>
    <property type="evidence" value="ECO:0007669"/>
    <property type="project" value="TreeGrafter"/>
</dbReference>
<proteinExistence type="inferred from homology"/>
<reference evidence="15 16" key="1">
    <citation type="submission" date="2018-04" db="EMBL/GenBank/DDBJ databases">
        <authorList>
            <person name="Zhang X."/>
            <person name="Yuan J."/>
            <person name="Li F."/>
            <person name="Xiang J."/>
        </authorList>
    </citation>
    <scope>NUCLEOTIDE SEQUENCE [LARGE SCALE GENOMIC DNA]</scope>
    <source>
        <tissue evidence="15">Muscle</tissue>
    </source>
</reference>
<dbReference type="GO" id="GO:0009986">
    <property type="term" value="C:cell surface"/>
    <property type="evidence" value="ECO:0007669"/>
    <property type="project" value="TreeGrafter"/>
</dbReference>
<evidence type="ECO:0000256" key="11">
    <source>
        <dbReference type="ARBA" id="ARBA00023180"/>
    </source>
</evidence>
<protein>
    <submittedName>
        <fullName evidence="15">Integrin beta 6</fullName>
    </submittedName>
</protein>
<evidence type="ECO:0000256" key="3">
    <source>
        <dbReference type="ARBA" id="ARBA00022475"/>
    </source>
</evidence>
<evidence type="ECO:0000256" key="1">
    <source>
        <dbReference type="ARBA" id="ARBA00004251"/>
    </source>
</evidence>
<reference evidence="15 16" key="2">
    <citation type="submission" date="2019-01" db="EMBL/GenBank/DDBJ databases">
        <title>The decoding of complex shrimp genome reveals the adaptation for benthos swimmer, frequently molting mechanism and breeding impact on genome.</title>
        <authorList>
            <person name="Sun Y."/>
            <person name="Gao Y."/>
            <person name="Yu Y."/>
        </authorList>
    </citation>
    <scope>NUCLEOTIDE SEQUENCE [LARGE SCALE GENOMIC DNA]</scope>
    <source>
        <tissue evidence="15">Muscle</tissue>
    </source>
</reference>
<evidence type="ECO:0000256" key="8">
    <source>
        <dbReference type="ARBA" id="ARBA00023037"/>
    </source>
</evidence>
<feature type="region of interest" description="Disordered" evidence="12">
    <location>
        <begin position="25"/>
        <end position="152"/>
    </location>
</feature>
<dbReference type="PANTHER" id="PTHR10082:SF42">
    <property type="entry name" value="INTEGRIN BETA-4"/>
    <property type="match status" value="1"/>
</dbReference>
<keyword evidence="7" id="KW-1133">Transmembrane helix</keyword>
<dbReference type="PROSITE" id="PS52047">
    <property type="entry name" value="I_EGF_2"/>
    <property type="match status" value="1"/>
</dbReference>
<dbReference type="SUPFAM" id="SSF57196">
    <property type="entry name" value="EGF/Laminin"/>
    <property type="match status" value="3"/>
</dbReference>
<dbReference type="SUPFAM" id="SSF69687">
    <property type="entry name" value="Integrin beta tail domain"/>
    <property type="match status" value="1"/>
</dbReference>
<dbReference type="Proteomes" id="UP000283509">
    <property type="component" value="Unassembled WGS sequence"/>
</dbReference>
<keyword evidence="5 13" id="KW-0732">Signal</keyword>
<dbReference type="PANTHER" id="PTHR10082">
    <property type="entry name" value="INTEGRIN BETA SUBUNIT"/>
    <property type="match status" value="1"/>
</dbReference>
<gene>
    <name evidence="15" type="ORF">C7M84_005784</name>
</gene>
<feature type="chain" id="PRO_5019186347" evidence="13">
    <location>
        <begin position="21"/>
        <end position="414"/>
    </location>
</feature>
<dbReference type="FunFam" id="2.10.25.10:FF:000098">
    <property type="entry name" value="Integrin beta"/>
    <property type="match status" value="1"/>
</dbReference>
<keyword evidence="11" id="KW-0325">Glycoprotein</keyword>
<keyword evidence="4" id="KW-0812">Transmembrane</keyword>
<dbReference type="Pfam" id="PF07974">
    <property type="entry name" value="EGF_2"/>
    <property type="match status" value="1"/>
</dbReference>
<dbReference type="GO" id="GO:0005925">
    <property type="term" value="C:focal adhesion"/>
    <property type="evidence" value="ECO:0007669"/>
    <property type="project" value="TreeGrafter"/>
</dbReference>
<dbReference type="AlphaFoldDB" id="A0A423TGV2"/>
<dbReference type="PROSITE" id="PS00243">
    <property type="entry name" value="I_EGF_1"/>
    <property type="match status" value="1"/>
</dbReference>
<dbReference type="GO" id="GO:0008305">
    <property type="term" value="C:integrin complex"/>
    <property type="evidence" value="ECO:0007669"/>
    <property type="project" value="TreeGrafter"/>
</dbReference>
<feature type="domain" description="Integrin beta subunit tail" evidence="14">
    <location>
        <begin position="337"/>
        <end position="412"/>
    </location>
</feature>
<comment type="similarity">
    <text evidence="2">Belongs to the integrin beta chain family.</text>
</comment>
<dbReference type="EMBL" id="QCYY01001747">
    <property type="protein sequence ID" value="ROT75678.1"/>
    <property type="molecule type" value="Genomic_DNA"/>
</dbReference>
<feature type="compositionally biased region" description="Basic and acidic residues" evidence="12">
    <location>
        <begin position="48"/>
        <end position="57"/>
    </location>
</feature>
<organism evidence="15 16">
    <name type="scientific">Penaeus vannamei</name>
    <name type="common">Whiteleg shrimp</name>
    <name type="synonym">Litopenaeus vannamei</name>
    <dbReference type="NCBI Taxonomy" id="6689"/>
    <lineage>
        <taxon>Eukaryota</taxon>
        <taxon>Metazoa</taxon>
        <taxon>Ecdysozoa</taxon>
        <taxon>Arthropoda</taxon>
        <taxon>Crustacea</taxon>
        <taxon>Multicrustacea</taxon>
        <taxon>Malacostraca</taxon>
        <taxon>Eumalacostraca</taxon>
        <taxon>Eucarida</taxon>
        <taxon>Decapoda</taxon>
        <taxon>Dendrobranchiata</taxon>
        <taxon>Penaeoidea</taxon>
        <taxon>Penaeidae</taxon>
        <taxon>Penaeus</taxon>
    </lineage>
</organism>
<keyword evidence="9" id="KW-0472">Membrane</keyword>
<sequence length="414" mass="44071">MKLVYQLTAVLLLAACVCLANESRRGQGEAITTAETRACSTGAAAGRETTRGGRERAGVASGDAPHARPERPSPAGRSGGGSARTADGVSREPTPPRTTWRPCEPPPRSPQGRGRGTRWLSPRRRKGTSSCRGGASRHAGREGQGPSRGENQHSQEVINMEWMRANLSSLWVVVRELSRQHARFVGHRGHVGRGRGHGSVGPVVGEGHPSCPVGDDDCRMEGSEVCGGHGECSCGHCICHPGFYGTYCQCSDHTCPLYDGMKCGGPTRGQCRCGGCVCRPGYTGEACDCPTDTLGCVGSANGTICSAQGTCECGRCRCDDGYKGMYCEDTVYAAGVCEKLKPCVLCKAWNRDLLLCADCQITITMVDKLEPAKNTCVMVNSGCILKYSYIPQGPDAYTVLVPRDMQCPPKSEDE</sequence>
<comment type="subcellular location">
    <subcellularLocation>
        <location evidence="1">Cell membrane</location>
        <topology evidence="1">Single-pass type I membrane protein</topology>
    </subcellularLocation>
</comment>
<dbReference type="GO" id="GO:0007229">
    <property type="term" value="P:integrin-mediated signaling pathway"/>
    <property type="evidence" value="ECO:0007669"/>
    <property type="project" value="UniProtKB-KW"/>
</dbReference>
<dbReference type="Gene3D" id="4.10.1240.30">
    <property type="match status" value="1"/>
</dbReference>
<keyword evidence="6" id="KW-0677">Repeat</keyword>
<dbReference type="InterPro" id="IPR015812">
    <property type="entry name" value="Integrin_bsu"/>
</dbReference>
<keyword evidence="10" id="KW-1015">Disulfide bond</keyword>
<evidence type="ECO:0000313" key="16">
    <source>
        <dbReference type="Proteomes" id="UP000283509"/>
    </source>
</evidence>
<evidence type="ECO:0000256" key="13">
    <source>
        <dbReference type="SAM" id="SignalP"/>
    </source>
</evidence>